<dbReference type="SMART" id="SM00148">
    <property type="entry name" value="PLCXc"/>
    <property type="match status" value="1"/>
</dbReference>
<dbReference type="EC" id="3.1.4.11" evidence="7"/>
<organism evidence="10 11">
    <name type="scientific">Cryoendolithus antarcticus</name>
    <dbReference type="NCBI Taxonomy" id="1507870"/>
    <lineage>
        <taxon>Eukaryota</taxon>
        <taxon>Fungi</taxon>
        <taxon>Dikarya</taxon>
        <taxon>Ascomycota</taxon>
        <taxon>Pezizomycotina</taxon>
        <taxon>Dothideomycetes</taxon>
        <taxon>Dothideomycetidae</taxon>
        <taxon>Cladosporiales</taxon>
        <taxon>Cladosporiaceae</taxon>
        <taxon>Cryoendolithus</taxon>
    </lineage>
</organism>
<dbReference type="InterPro" id="IPR000909">
    <property type="entry name" value="PLipase_C_PInositol-sp_X_dom"/>
</dbReference>
<protein>
    <recommendedName>
        <fullName evidence="7">Phosphoinositide phospholipase C</fullName>
        <ecNumber evidence="7">3.1.4.11</ecNumber>
    </recommendedName>
</protein>
<evidence type="ECO:0000256" key="5">
    <source>
        <dbReference type="ARBA" id="ARBA00023224"/>
    </source>
</evidence>
<gene>
    <name evidence="10" type="ORF">B0A48_16688</name>
</gene>
<feature type="domain" description="C2" evidence="8">
    <location>
        <begin position="414"/>
        <end position="555"/>
    </location>
</feature>
<dbReference type="InterPro" id="IPR001192">
    <property type="entry name" value="PI-PLC_fam"/>
</dbReference>
<dbReference type="Pfam" id="PF00387">
    <property type="entry name" value="PI-PLC-Y"/>
    <property type="match status" value="1"/>
</dbReference>
<keyword evidence="4 7" id="KW-0443">Lipid metabolism</keyword>
<dbReference type="InterPro" id="IPR000008">
    <property type="entry name" value="C2_dom"/>
</dbReference>
<dbReference type="CDD" id="cd00275">
    <property type="entry name" value="C2_PLC_like"/>
    <property type="match status" value="1"/>
</dbReference>
<comment type="caution">
    <text evidence="10">The sequence shown here is derived from an EMBL/GenBank/DDBJ whole genome shotgun (WGS) entry which is preliminary data.</text>
</comment>
<dbReference type="EMBL" id="NAJO01000053">
    <property type="protein sequence ID" value="OQN97534.1"/>
    <property type="molecule type" value="Genomic_DNA"/>
</dbReference>
<evidence type="ECO:0000259" key="8">
    <source>
        <dbReference type="PROSITE" id="PS50004"/>
    </source>
</evidence>
<sequence length="574" mass="62694">MADHVPSILTSRLAKLNPFGKDGADDENLGEVTGPSTIAGGGHAAFRTALTKTQLRVSQALQEFLIHHQALAAGLGDAELAAATQALMDKAHINVPASVIDRSHPLPEYFVSSSHNTYLLAHQLYGSSSTTAYGLAIGTGARCVEIDAWDNEEYPDEPKVTHGYTLASNIPFRAVCEAIRDAVDHEGTTTEHGQPSPVLISLENHCGARGQLRLAQIMKEVWQHRLLSERVRQQGQQEQQGSGEHVTLDQLGAKIAVIVEFHVGEVLSDSSSSEEEDAAKADSKAYKQRKKDAVDASVIIPELAELGVYAQSIKPVDKSWLEGELSHPHHHLINISESGLSSLMPASNPKIAKHNSEHLMRVFPKGTRISSANLNPAIYWGVGAQVCALNWQTFDASMQLNEALFAGTDGFVLKPAALRRGGSGKLNTGRQRQLRLHVVGATDVPVPEGHNADDIRPYLTCSLIHPSDVEGKPVKRKTSACKQHKLGLVHKGAASPGTDPVWDETLEWQYEDNELTFLRLIIKSDDKFAKNPMFAVASVRLLYVVKGWTFIRMLDLKGRETHCTLLVKFDFDDA</sequence>
<keyword evidence="3 7" id="KW-0442">Lipid degradation</keyword>
<dbReference type="GO" id="GO:0051209">
    <property type="term" value="P:release of sequestered calcium ion into cytosol"/>
    <property type="evidence" value="ECO:0007669"/>
    <property type="project" value="TreeGrafter"/>
</dbReference>
<evidence type="ECO:0000256" key="3">
    <source>
        <dbReference type="ARBA" id="ARBA00022963"/>
    </source>
</evidence>
<dbReference type="PROSITE" id="PS50004">
    <property type="entry name" value="C2"/>
    <property type="match status" value="1"/>
</dbReference>
<dbReference type="Pfam" id="PF00168">
    <property type="entry name" value="C2"/>
    <property type="match status" value="1"/>
</dbReference>
<dbReference type="STRING" id="1507870.A0A1V8SEE3"/>
<evidence type="ECO:0000256" key="1">
    <source>
        <dbReference type="ARBA" id="ARBA00001195"/>
    </source>
</evidence>
<dbReference type="GO" id="GO:0048015">
    <property type="term" value="P:phosphatidylinositol-mediated signaling"/>
    <property type="evidence" value="ECO:0007669"/>
    <property type="project" value="TreeGrafter"/>
</dbReference>
<dbReference type="GO" id="GO:0016042">
    <property type="term" value="P:lipid catabolic process"/>
    <property type="evidence" value="ECO:0007669"/>
    <property type="project" value="UniProtKB-KW"/>
</dbReference>
<evidence type="ECO:0000313" key="10">
    <source>
        <dbReference type="EMBL" id="OQN97534.1"/>
    </source>
</evidence>
<feature type="domain" description="PI-PLC Y-box" evidence="9">
    <location>
        <begin position="303"/>
        <end position="419"/>
    </location>
</feature>
<keyword evidence="5" id="KW-0807">Transducer</keyword>
<evidence type="ECO:0000256" key="2">
    <source>
        <dbReference type="ARBA" id="ARBA00022801"/>
    </source>
</evidence>
<dbReference type="GO" id="GO:0004435">
    <property type="term" value="F:phosphatidylinositol-4,5-bisphosphate phospholipase C activity"/>
    <property type="evidence" value="ECO:0007669"/>
    <property type="project" value="UniProtKB-EC"/>
</dbReference>
<dbReference type="InterPro" id="IPR001711">
    <property type="entry name" value="PLipase_C_Pinositol-sp_Y"/>
</dbReference>
<dbReference type="CDD" id="cd08598">
    <property type="entry name" value="PI-PLC1c_yeast"/>
    <property type="match status" value="1"/>
</dbReference>
<evidence type="ECO:0000256" key="6">
    <source>
        <dbReference type="ARBA" id="ARBA00059664"/>
    </source>
</evidence>
<name>A0A1V8SEE3_9PEZI</name>
<evidence type="ECO:0000313" key="11">
    <source>
        <dbReference type="Proteomes" id="UP000192596"/>
    </source>
</evidence>
<dbReference type="Gene3D" id="3.20.20.190">
    <property type="entry name" value="Phosphatidylinositol (PI) phosphodiesterase"/>
    <property type="match status" value="1"/>
</dbReference>
<dbReference type="Gene3D" id="2.60.40.150">
    <property type="entry name" value="C2 domain"/>
    <property type="match status" value="1"/>
</dbReference>
<dbReference type="InParanoid" id="A0A1V8SEE3"/>
<dbReference type="AlphaFoldDB" id="A0A1V8SEE3"/>
<dbReference type="PROSITE" id="PS50007">
    <property type="entry name" value="PIPLC_X_DOMAIN"/>
    <property type="match status" value="1"/>
</dbReference>
<dbReference type="PANTHER" id="PTHR10336:SF169">
    <property type="entry name" value="PHOSPHOINOSITIDE PHOSPHOLIPASE C"/>
    <property type="match status" value="1"/>
</dbReference>
<evidence type="ECO:0000259" key="9">
    <source>
        <dbReference type="PROSITE" id="PS50008"/>
    </source>
</evidence>
<proteinExistence type="predicted"/>
<dbReference type="Pfam" id="PF00388">
    <property type="entry name" value="PI-PLC-X"/>
    <property type="match status" value="1"/>
</dbReference>
<comment type="catalytic activity">
    <reaction evidence="1 7">
        <text>a 1,2-diacyl-sn-glycero-3-phospho-(1D-myo-inositol-4,5-bisphosphate) + H2O = 1D-myo-inositol 1,4,5-trisphosphate + a 1,2-diacyl-sn-glycerol + H(+)</text>
        <dbReference type="Rhea" id="RHEA:33179"/>
        <dbReference type="ChEBI" id="CHEBI:15377"/>
        <dbReference type="ChEBI" id="CHEBI:15378"/>
        <dbReference type="ChEBI" id="CHEBI:17815"/>
        <dbReference type="ChEBI" id="CHEBI:58456"/>
        <dbReference type="ChEBI" id="CHEBI:203600"/>
        <dbReference type="EC" id="3.1.4.11"/>
    </reaction>
</comment>
<evidence type="ECO:0000256" key="7">
    <source>
        <dbReference type="RuleBase" id="RU361133"/>
    </source>
</evidence>
<dbReference type="OrthoDB" id="269822at2759"/>
<dbReference type="PRINTS" id="PR00390">
    <property type="entry name" value="PHPHLIPASEC"/>
</dbReference>
<dbReference type="SMART" id="SM00149">
    <property type="entry name" value="PLCYc"/>
    <property type="match status" value="1"/>
</dbReference>
<dbReference type="InterPro" id="IPR017946">
    <property type="entry name" value="PLC-like_Pdiesterase_TIM-brl"/>
</dbReference>
<dbReference type="InterPro" id="IPR035892">
    <property type="entry name" value="C2_domain_sf"/>
</dbReference>
<keyword evidence="11" id="KW-1185">Reference proteome</keyword>
<evidence type="ECO:0000256" key="4">
    <source>
        <dbReference type="ARBA" id="ARBA00023098"/>
    </source>
</evidence>
<comment type="function">
    <text evidence="6">The production of the second messenger molecules diacylglycerol (DAG) and inositol 1,4,5-trisphosphate (IP3) is mediated by activated phosphatidylinositol-specific phospholipase C enzymes.</text>
</comment>
<dbReference type="FunFam" id="3.20.20.190:FF:000039">
    <property type="entry name" value="Phosphoinositide phospholipase C"/>
    <property type="match status" value="1"/>
</dbReference>
<reference evidence="11" key="1">
    <citation type="submission" date="2017-03" db="EMBL/GenBank/DDBJ databases">
        <title>Genomes of endolithic fungi from Antarctica.</title>
        <authorList>
            <person name="Coleine C."/>
            <person name="Masonjones S."/>
            <person name="Stajich J.E."/>
        </authorList>
    </citation>
    <scope>NUCLEOTIDE SEQUENCE [LARGE SCALE GENOMIC DNA]</scope>
    <source>
        <strain evidence="11">CCFEE 5527</strain>
    </source>
</reference>
<dbReference type="SUPFAM" id="SSF51695">
    <property type="entry name" value="PLC-like phosphodiesterases"/>
    <property type="match status" value="1"/>
</dbReference>
<dbReference type="SUPFAM" id="SSF49562">
    <property type="entry name" value="C2 domain (Calcium/lipid-binding domain, CaLB)"/>
    <property type="match status" value="1"/>
</dbReference>
<dbReference type="PANTHER" id="PTHR10336">
    <property type="entry name" value="PHOSPHOINOSITIDE-SPECIFIC PHOSPHOLIPASE C FAMILY PROTEIN"/>
    <property type="match status" value="1"/>
</dbReference>
<keyword evidence="2 7" id="KW-0378">Hydrolase</keyword>
<accession>A0A1V8SEE3</accession>
<dbReference type="PROSITE" id="PS50008">
    <property type="entry name" value="PIPLC_Y_DOMAIN"/>
    <property type="match status" value="1"/>
</dbReference>
<dbReference type="Proteomes" id="UP000192596">
    <property type="component" value="Unassembled WGS sequence"/>
</dbReference>